<reference evidence="4 5" key="1">
    <citation type="submission" date="2015-01" db="EMBL/GenBank/DDBJ databases">
        <title>Evolution of Trichinella species and genotypes.</title>
        <authorList>
            <person name="Korhonen P.K."/>
            <person name="Edoardo P."/>
            <person name="Giuseppe L.R."/>
            <person name="Gasser R.B."/>
        </authorList>
    </citation>
    <scope>NUCLEOTIDE SEQUENCE [LARGE SCALE GENOMIC DNA]</scope>
    <source>
        <strain evidence="1">ISS13</strain>
        <strain evidence="3">ISS176</strain>
        <strain evidence="2">ISS588</strain>
    </source>
</reference>
<dbReference type="Proteomes" id="UP000054805">
    <property type="component" value="Unassembled WGS sequence"/>
</dbReference>
<gene>
    <name evidence="1" type="ORF">T4A_1813</name>
    <name evidence="2" type="ORF">T4B_12232</name>
    <name evidence="3" type="ORF">T4C_12146</name>
</gene>
<proteinExistence type="predicted"/>
<evidence type="ECO:0000313" key="3">
    <source>
        <dbReference type="EMBL" id="KRZ34864.1"/>
    </source>
</evidence>
<evidence type="ECO:0000313" key="1">
    <source>
        <dbReference type="EMBL" id="KRY65670.1"/>
    </source>
</evidence>
<dbReference type="Proteomes" id="UP000054632">
    <property type="component" value="Unassembled WGS sequence"/>
</dbReference>
<accession>A0A0V1DWI3</accession>
<comment type="caution">
    <text evidence="1">The sequence shown here is derived from an EMBL/GenBank/DDBJ whole genome shotgun (WGS) entry which is preliminary data.</text>
</comment>
<dbReference type="EMBL" id="JYDR01000199">
    <property type="protein sequence ID" value="KRY65670.1"/>
    <property type="molecule type" value="Genomic_DNA"/>
</dbReference>
<organism evidence="1 4">
    <name type="scientific">Trichinella pseudospiralis</name>
    <name type="common">Parasitic roundworm</name>
    <dbReference type="NCBI Taxonomy" id="6337"/>
    <lineage>
        <taxon>Eukaryota</taxon>
        <taxon>Metazoa</taxon>
        <taxon>Ecdysozoa</taxon>
        <taxon>Nematoda</taxon>
        <taxon>Enoplea</taxon>
        <taxon>Dorylaimia</taxon>
        <taxon>Trichinellida</taxon>
        <taxon>Trichinellidae</taxon>
        <taxon>Trichinella</taxon>
    </lineage>
</organism>
<dbReference type="AlphaFoldDB" id="A0A0V1DWI3"/>
<sequence length="146" mass="17217">MTNMRVIPSSLVSHFQFWCASRVNQKIYYEYFVGQSVQSASLLKVENMTERQKGRNELRKFQECCGMSKQIYTSTTSGKHLYEHCSLYEMSPQKYAFQMQCKELAKVNIYNDEQTMNHQIKNDIFSELMFDTGKLSRRLLVSSLFM</sequence>
<dbReference type="EMBL" id="JYDV01000096">
    <property type="protein sequence ID" value="KRZ34864.1"/>
    <property type="molecule type" value="Genomic_DNA"/>
</dbReference>
<name>A0A0V1DWI3_TRIPS</name>
<evidence type="ECO:0000313" key="4">
    <source>
        <dbReference type="Proteomes" id="UP000054632"/>
    </source>
</evidence>
<evidence type="ECO:0000313" key="5">
    <source>
        <dbReference type="Proteomes" id="UP000054805"/>
    </source>
</evidence>
<evidence type="ECO:0000313" key="2">
    <source>
        <dbReference type="EMBL" id="KRZ12865.1"/>
    </source>
</evidence>
<dbReference type="Proteomes" id="UP000054826">
    <property type="component" value="Unassembled WGS sequence"/>
</dbReference>
<protein>
    <submittedName>
        <fullName evidence="1">Uncharacterized protein</fullName>
    </submittedName>
</protein>
<keyword evidence="5" id="KW-1185">Reference proteome</keyword>
<dbReference type="EMBL" id="JYDS01000336">
    <property type="protein sequence ID" value="KRZ12865.1"/>
    <property type="molecule type" value="Genomic_DNA"/>
</dbReference>